<name>A0A4Y8PT73_9BACL</name>
<accession>A0A4Y8PT73</accession>
<dbReference type="OrthoDB" id="2081020at2"/>
<proteinExistence type="predicted"/>
<dbReference type="AlphaFoldDB" id="A0A4Y8PT73"/>
<dbReference type="RefSeq" id="WP_134756847.1">
    <property type="nucleotide sequence ID" value="NZ_MYFO02000009.1"/>
</dbReference>
<protein>
    <submittedName>
        <fullName evidence="1">Uncharacterized protein</fullName>
    </submittedName>
</protein>
<evidence type="ECO:0000313" key="2">
    <source>
        <dbReference type="Proteomes" id="UP000298246"/>
    </source>
</evidence>
<reference evidence="1 2" key="1">
    <citation type="submission" date="2017-03" db="EMBL/GenBank/DDBJ databases">
        <title>Isolation of Levoglucosan Utilizing Bacteria.</title>
        <authorList>
            <person name="Arya A.S."/>
        </authorList>
    </citation>
    <scope>NUCLEOTIDE SEQUENCE [LARGE SCALE GENOMIC DNA]</scope>
    <source>
        <strain evidence="1 2">MEC069</strain>
    </source>
</reference>
<comment type="caution">
    <text evidence="1">The sequence shown here is derived from an EMBL/GenBank/DDBJ whole genome shotgun (WGS) entry which is preliminary data.</text>
</comment>
<organism evidence="1 2">
    <name type="scientific">Paenibacillus athensensis</name>
    <dbReference type="NCBI Taxonomy" id="1967502"/>
    <lineage>
        <taxon>Bacteria</taxon>
        <taxon>Bacillati</taxon>
        <taxon>Bacillota</taxon>
        <taxon>Bacilli</taxon>
        <taxon>Bacillales</taxon>
        <taxon>Paenibacillaceae</taxon>
        <taxon>Paenibacillus</taxon>
    </lineage>
</organism>
<evidence type="ECO:0000313" key="1">
    <source>
        <dbReference type="EMBL" id="TFE83768.1"/>
    </source>
</evidence>
<dbReference type="EMBL" id="MYFO01000043">
    <property type="protein sequence ID" value="TFE83768.1"/>
    <property type="molecule type" value="Genomic_DNA"/>
</dbReference>
<gene>
    <name evidence="1" type="ORF">B5M42_22075</name>
</gene>
<dbReference type="Proteomes" id="UP000298246">
    <property type="component" value="Unassembled WGS sequence"/>
</dbReference>
<keyword evidence="2" id="KW-1185">Reference proteome</keyword>
<sequence>MNDNELRNILLSMHHLFIYVRAHMREQLSLHILNKCRIAMRSLEQGECHSLDSFYTIITSDLTAQESLQISYAFNSNDLHAPGGPAIQKGFLSFMTEALDITCTKIDEKDYDCAYRLIDALHALPEMLAKGKLHASSYWNVFIKGNDLEDLFLVTWRRHFKPSIRKRNF</sequence>